<evidence type="ECO:0000313" key="2">
    <source>
        <dbReference type="Proteomes" id="UP000316199"/>
    </source>
</evidence>
<reference evidence="1 2" key="1">
    <citation type="submission" date="2019-02" db="EMBL/GenBank/DDBJ databases">
        <title>Prokaryotic population dynamics and viral predation in marine succession experiment using metagenomics: the confinement effect.</title>
        <authorList>
            <person name="Haro-Moreno J.M."/>
            <person name="Rodriguez-Valera F."/>
            <person name="Lopez-Perez M."/>
        </authorList>
    </citation>
    <scope>NUCLEOTIDE SEQUENCE [LARGE SCALE GENOMIC DNA]</scope>
    <source>
        <strain evidence="1">MED-G157</strain>
    </source>
</reference>
<evidence type="ECO:0000313" key="1">
    <source>
        <dbReference type="EMBL" id="RZO74670.1"/>
    </source>
</evidence>
<sequence length="135" mass="15037">MNTEDLAVRISDLDNFDGYQLECQPIPGEVGVLQITVGDFDELPTYLSVTDTQILCVTYLFTEEEVKSESRSEMLEEMLELNIPIPLSSFAKIGDRYVIFGSLSNSSGIEDICLEIITLTENAVESITALEDFLN</sequence>
<comment type="caution">
    <text evidence="1">The sequence shown here is derived from an EMBL/GenBank/DDBJ whole genome shotgun (WGS) entry which is preliminary data.</text>
</comment>
<protein>
    <submittedName>
        <fullName evidence="1">DUF2170 family protein</fullName>
    </submittedName>
</protein>
<name>A0A520RWP2_9GAMM</name>
<gene>
    <name evidence="1" type="ORF">EVA68_08605</name>
</gene>
<accession>A0A520RWP2</accession>
<proteinExistence type="predicted"/>
<dbReference type="InterPro" id="IPR019231">
    <property type="entry name" value="DUF2170"/>
</dbReference>
<dbReference type="EMBL" id="SHAG01000067">
    <property type="protein sequence ID" value="RZO74670.1"/>
    <property type="molecule type" value="Genomic_DNA"/>
</dbReference>
<dbReference type="Pfam" id="PF09938">
    <property type="entry name" value="DUF2170"/>
    <property type="match status" value="1"/>
</dbReference>
<dbReference type="Proteomes" id="UP000316199">
    <property type="component" value="Unassembled WGS sequence"/>
</dbReference>
<organism evidence="1 2">
    <name type="scientific">OM182 bacterium</name>
    <dbReference type="NCBI Taxonomy" id="2510334"/>
    <lineage>
        <taxon>Bacteria</taxon>
        <taxon>Pseudomonadati</taxon>
        <taxon>Pseudomonadota</taxon>
        <taxon>Gammaproteobacteria</taxon>
        <taxon>OMG group</taxon>
        <taxon>OM182 clade</taxon>
    </lineage>
</organism>
<dbReference type="AlphaFoldDB" id="A0A520RWP2"/>